<dbReference type="PATRIC" id="fig|320778.3.peg.94"/>
<dbReference type="EC" id="2.7.13.3" evidence="2"/>
<evidence type="ECO:0000313" key="11">
    <source>
        <dbReference type="Proteomes" id="UP000035909"/>
    </source>
</evidence>
<dbReference type="InterPro" id="IPR003594">
    <property type="entry name" value="HATPase_dom"/>
</dbReference>
<dbReference type="GO" id="GO:0000155">
    <property type="term" value="F:phosphorelay sensor kinase activity"/>
    <property type="evidence" value="ECO:0007669"/>
    <property type="project" value="InterPro"/>
</dbReference>
<dbReference type="InterPro" id="IPR009057">
    <property type="entry name" value="Homeodomain-like_sf"/>
</dbReference>
<comment type="caution">
    <text evidence="10">The sequence shown here is derived from an EMBL/GenBank/DDBJ whole genome shotgun (WGS) entry which is preliminary data.</text>
</comment>
<organism evidence="10 11">
    <name type="scientific">Photobacterium ganghwense</name>
    <dbReference type="NCBI Taxonomy" id="320778"/>
    <lineage>
        <taxon>Bacteria</taxon>
        <taxon>Pseudomonadati</taxon>
        <taxon>Pseudomonadota</taxon>
        <taxon>Gammaproteobacteria</taxon>
        <taxon>Vibrionales</taxon>
        <taxon>Vibrionaceae</taxon>
        <taxon>Photobacterium</taxon>
    </lineage>
</organism>
<dbReference type="RefSeq" id="WP_047883228.1">
    <property type="nucleotide sequence ID" value="NZ_CP071325.1"/>
</dbReference>
<comment type="caution">
    <text evidence="6">Lacks conserved residue(s) required for the propagation of feature annotation.</text>
</comment>
<dbReference type="Gene3D" id="2.60.40.10">
    <property type="entry name" value="Immunoglobulins"/>
    <property type="match status" value="1"/>
</dbReference>
<evidence type="ECO:0000256" key="5">
    <source>
        <dbReference type="ARBA" id="ARBA00023163"/>
    </source>
</evidence>
<dbReference type="PROSITE" id="PS01124">
    <property type="entry name" value="HTH_ARAC_FAMILY_2"/>
    <property type="match status" value="1"/>
</dbReference>
<dbReference type="InterPro" id="IPR005467">
    <property type="entry name" value="His_kinase_dom"/>
</dbReference>
<dbReference type="InterPro" id="IPR011006">
    <property type="entry name" value="CheY-like_superfamily"/>
</dbReference>
<dbReference type="Pfam" id="PF07494">
    <property type="entry name" value="Reg_prop"/>
    <property type="match status" value="1"/>
</dbReference>
<dbReference type="SUPFAM" id="SSF46689">
    <property type="entry name" value="Homeodomain-like"/>
    <property type="match status" value="1"/>
</dbReference>
<dbReference type="Gene3D" id="3.40.50.2300">
    <property type="match status" value="1"/>
</dbReference>
<proteinExistence type="predicted"/>
<reference evidence="10 11" key="1">
    <citation type="submission" date="2015-05" db="EMBL/GenBank/DDBJ databases">
        <title>Photobacterium galathea sp. nov.</title>
        <authorList>
            <person name="Machado H."/>
            <person name="Gram L."/>
        </authorList>
    </citation>
    <scope>NUCLEOTIDE SEQUENCE [LARGE SCALE GENOMIC DNA]</scope>
    <source>
        <strain evidence="10 11">DSM 22954</strain>
    </source>
</reference>
<dbReference type="InterPro" id="IPR013783">
    <property type="entry name" value="Ig-like_fold"/>
</dbReference>
<dbReference type="SMART" id="SM00387">
    <property type="entry name" value="HATPase_c"/>
    <property type="match status" value="1"/>
</dbReference>
<protein>
    <recommendedName>
        <fullName evidence="2">histidine kinase</fullName>
        <ecNumber evidence="2">2.7.13.3</ecNumber>
    </recommendedName>
</protein>
<dbReference type="Proteomes" id="UP000035909">
    <property type="component" value="Unassembled WGS sequence"/>
</dbReference>
<dbReference type="EMBL" id="LDOU01000002">
    <property type="protein sequence ID" value="KLV11269.1"/>
    <property type="molecule type" value="Genomic_DNA"/>
</dbReference>
<evidence type="ECO:0000259" key="7">
    <source>
        <dbReference type="PROSITE" id="PS01124"/>
    </source>
</evidence>
<evidence type="ECO:0000259" key="9">
    <source>
        <dbReference type="PROSITE" id="PS50110"/>
    </source>
</evidence>
<dbReference type="InterPro" id="IPR036097">
    <property type="entry name" value="HisK_dim/P_sf"/>
</dbReference>
<feature type="domain" description="Histidine kinase" evidence="8">
    <location>
        <begin position="762"/>
        <end position="973"/>
    </location>
</feature>
<dbReference type="PROSITE" id="PS50109">
    <property type="entry name" value="HIS_KIN"/>
    <property type="match status" value="1"/>
</dbReference>
<evidence type="ECO:0000256" key="6">
    <source>
        <dbReference type="PROSITE-ProRule" id="PRU00169"/>
    </source>
</evidence>
<dbReference type="CDD" id="cd00156">
    <property type="entry name" value="REC"/>
    <property type="match status" value="1"/>
</dbReference>
<keyword evidence="5" id="KW-0804">Transcription</keyword>
<evidence type="ECO:0000313" key="10">
    <source>
        <dbReference type="EMBL" id="KLV11269.1"/>
    </source>
</evidence>
<dbReference type="PROSITE" id="PS50110">
    <property type="entry name" value="RESPONSE_REGULATORY"/>
    <property type="match status" value="1"/>
</dbReference>
<keyword evidence="3" id="KW-0597">Phosphoprotein</keyword>
<sequence length="1240" mass="138074">MVVAKKVLNGSQSGLWLIDITQALYYYDGRSLKPAKDRQGNAITGVTDAALLADKLWLVKEGSAYYYEPSTAKLSKLNLSQIPVEAVATTSKNVWFANRRGLYQLSEPQTPPAFTPFAHPLRLTGIHVAGDALYVAAQQGVYEYADSLRPATLLMPEQTVTAVFMDDDKQLWFGTYEGLFKGRDGKPVTLPSEERRQSTTAVTAISQTQQGLWVGTKQGLYLLDRSKLTARRYTASVQEDFMLPGNRILNLHRDPLGALWIATDRGIRFLPQAAGLVKRLRLGDGKGLLPATEVNDIAFTSDGSYWLATDNGLIEVSLFFDILRHHKGLGAVQKLDSYRHNLWLLTASGVYQYSRLRHHWLPLALPPGLNHESLTTLMVDHYGSLWLAAGSRLYRYWPDSAEWMEFGEHWLKDPLGQEKITSLYADSEHQIWVGTDYGLYQFESGHLYLVSDTEKLGGVRDIYEDRLGQLWVANRYGLQYSQTLTPLALQLVPIVGSRAYPYCVVGDSNGVWVSSSQGLSHLSFEAQLIRHLSQSDGVLPQEFSAPVCLRSSAGNLLFATREGLLTFTPNTLLAHEQLPEQLTLSEVRADNQLYQMGGTSDEPLQLPYGAAISFEFTITPWQQQTNFFYRIRSEDGEDSAWQSVSSPNVFLDHLSPGHFVLEASLSSPESALGGHKVLRLDFDVERPWYLSTGITLLVMAGVVSLVAAALYWRNVLNNQQNMQLKQAVFKKTARIELQKKQINASNMQLQRILEVRQNMMAQLSHELRTPLSLSLSLLEGVKPQGSEQGKLAIIEKNLAHALHVAEQLLSKDALALAEPDKLCEQWVSPVVQASCMSWQVEAEKKQIALCLEDESAGCSVFLAPYHLEIILGNLLSNALKYTDRNGGITVTVKERQQQLVISVSDTGKGMSAETKAHLFESYYQEEPVFSPEAGFGLGLSTVKQLVERYQGDISVISYQGVGSEFIVRLPLYHSAAQHAEPEMASEAETCAAQAPATSKPAVLLACAETPMIAWWQSLLSEEYRVTCVRDGYEALIAMLENTPDLLVASATLPGLAGVPLLQRLAEELPDGYEPRILLVDDSGSLDSTDILLSGWAHELITWPADNRDVRARLNKLMHPKEDSSTDDKAVPTPDQLWCDNVRVLIATHYHDPQFSTSIAAKALFLSERSLQRKFRQKFGLAFKDYVTQYRIEQAMSHLEQGEPLSEVARSCGFQDVEVFIARFRAATGREPEEILADCPV</sequence>
<accession>A0A0J1HI35</accession>
<dbReference type="SMART" id="SM00342">
    <property type="entry name" value="HTH_ARAC"/>
    <property type="match status" value="1"/>
</dbReference>
<dbReference type="PANTHER" id="PTHR43547">
    <property type="entry name" value="TWO-COMPONENT HISTIDINE KINASE"/>
    <property type="match status" value="1"/>
</dbReference>
<dbReference type="InterPro" id="IPR015943">
    <property type="entry name" value="WD40/YVTN_repeat-like_dom_sf"/>
</dbReference>
<feature type="domain" description="HTH araC/xylS-type" evidence="7">
    <location>
        <begin position="1139"/>
        <end position="1237"/>
    </location>
</feature>
<dbReference type="GO" id="GO:0003700">
    <property type="term" value="F:DNA-binding transcription factor activity"/>
    <property type="evidence" value="ECO:0007669"/>
    <property type="project" value="InterPro"/>
</dbReference>
<name>A0A0J1HI35_9GAMM</name>
<keyword evidence="11" id="KW-1185">Reference proteome</keyword>
<dbReference type="SUPFAM" id="SSF52172">
    <property type="entry name" value="CheY-like"/>
    <property type="match status" value="1"/>
</dbReference>
<feature type="domain" description="Response regulatory" evidence="9">
    <location>
        <begin position="1001"/>
        <end position="1117"/>
    </location>
</feature>
<evidence type="ECO:0000256" key="2">
    <source>
        <dbReference type="ARBA" id="ARBA00012438"/>
    </source>
</evidence>
<dbReference type="STRING" id="320778.ABT57_00450"/>
<dbReference type="InterPro" id="IPR011110">
    <property type="entry name" value="Reg_prop"/>
</dbReference>
<evidence type="ECO:0000256" key="3">
    <source>
        <dbReference type="ARBA" id="ARBA00022553"/>
    </source>
</evidence>
<comment type="catalytic activity">
    <reaction evidence="1">
        <text>ATP + protein L-histidine = ADP + protein N-phospho-L-histidine.</text>
        <dbReference type="EC" id="2.7.13.3"/>
    </reaction>
</comment>
<evidence type="ECO:0000256" key="1">
    <source>
        <dbReference type="ARBA" id="ARBA00000085"/>
    </source>
</evidence>
<dbReference type="Gene3D" id="1.10.287.130">
    <property type="match status" value="1"/>
</dbReference>
<dbReference type="Pfam" id="PF02518">
    <property type="entry name" value="HATPase_c"/>
    <property type="match status" value="1"/>
</dbReference>
<dbReference type="PRINTS" id="PR00344">
    <property type="entry name" value="BCTRLSENSOR"/>
</dbReference>
<dbReference type="Pfam" id="PF12833">
    <property type="entry name" value="HTH_18"/>
    <property type="match status" value="1"/>
</dbReference>
<dbReference type="InterPro" id="IPR001789">
    <property type="entry name" value="Sig_transdc_resp-reg_receiver"/>
</dbReference>
<dbReference type="Gene3D" id="1.10.10.60">
    <property type="entry name" value="Homeodomain-like"/>
    <property type="match status" value="1"/>
</dbReference>
<dbReference type="AlphaFoldDB" id="A0A0J1HI35"/>
<dbReference type="Gene3D" id="2.130.10.10">
    <property type="entry name" value="YVTN repeat-like/Quinoprotein amine dehydrogenase"/>
    <property type="match status" value="2"/>
</dbReference>
<dbReference type="GO" id="GO:0043565">
    <property type="term" value="F:sequence-specific DNA binding"/>
    <property type="evidence" value="ECO:0007669"/>
    <property type="project" value="InterPro"/>
</dbReference>
<evidence type="ECO:0000256" key="4">
    <source>
        <dbReference type="ARBA" id="ARBA00023015"/>
    </source>
</evidence>
<dbReference type="InterPro" id="IPR036890">
    <property type="entry name" value="HATPase_C_sf"/>
</dbReference>
<dbReference type="SUPFAM" id="SSF47384">
    <property type="entry name" value="Homodimeric domain of signal transducing histidine kinase"/>
    <property type="match status" value="1"/>
</dbReference>
<dbReference type="Gene3D" id="3.30.565.10">
    <property type="entry name" value="Histidine kinase-like ATPase, C-terminal domain"/>
    <property type="match status" value="1"/>
</dbReference>
<dbReference type="PANTHER" id="PTHR43547:SF2">
    <property type="entry name" value="HYBRID SIGNAL TRANSDUCTION HISTIDINE KINASE C"/>
    <property type="match status" value="1"/>
</dbReference>
<keyword evidence="4" id="KW-0805">Transcription regulation</keyword>
<dbReference type="InterPro" id="IPR004358">
    <property type="entry name" value="Sig_transdc_His_kin-like_C"/>
</dbReference>
<gene>
    <name evidence="10" type="ORF">ABT57_00450</name>
</gene>
<dbReference type="SUPFAM" id="SSF63829">
    <property type="entry name" value="Calcium-dependent phosphotriesterase"/>
    <property type="match status" value="2"/>
</dbReference>
<dbReference type="InterPro" id="IPR018060">
    <property type="entry name" value="HTH_AraC"/>
</dbReference>
<evidence type="ECO:0000259" key="8">
    <source>
        <dbReference type="PROSITE" id="PS50109"/>
    </source>
</evidence>
<dbReference type="CDD" id="cd00075">
    <property type="entry name" value="HATPase"/>
    <property type="match status" value="1"/>
</dbReference>
<dbReference type="SUPFAM" id="SSF55874">
    <property type="entry name" value="ATPase domain of HSP90 chaperone/DNA topoisomerase II/histidine kinase"/>
    <property type="match status" value="1"/>
</dbReference>